<sequence length="136" mass="15543">MFPVKKSLSFVNLDIHKENSKLNHITSGQRQTNSLGAFGDESVIRRRKEFASLDYPSLALRFPLHMKRTDSSSSLTEKEHIQSLDLSANDLENIDLINKKSLLANHLERLEKIELQQNRLTSLPKSLCEEVAAYHI</sequence>
<keyword evidence="2" id="KW-1185">Reference proteome</keyword>
<dbReference type="InterPro" id="IPR032675">
    <property type="entry name" value="LRR_dom_sf"/>
</dbReference>
<evidence type="ECO:0000313" key="2">
    <source>
        <dbReference type="Proteomes" id="UP001162483"/>
    </source>
</evidence>
<reference evidence="1" key="1">
    <citation type="submission" date="2023-05" db="EMBL/GenBank/DDBJ databases">
        <authorList>
            <person name="Stuckert A."/>
        </authorList>
    </citation>
    <scope>NUCLEOTIDE SEQUENCE</scope>
</reference>
<dbReference type="Gene3D" id="3.80.10.10">
    <property type="entry name" value="Ribonuclease Inhibitor"/>
    <property type="match status" value="1"/>
</dbReference>
<dbReference type="EMBL" id="CATNWA010006146">
    <property type="protein sequence ID" value="CAI9551523.1"/>
    <property type="molecule type" value="Genomic_DNA"/>
</dbReference>
<protein>
    <submittedName>
        <fullName evidence="1">Uncharacterized protein</fullName>
    </submittedName>
</protein>
<dbReference type="SUPFAM" id="SSF52047">
    <property type="entry name" value="RNI-like"/>
    <property type="match status" value="1"/>
</dbReference>
<comment type="caution">
    <text evidence="1">The sequence shown here is derived from an EMBL/GenBank/DDBJ whole genome shotgun (WGS) entry which is preliminary data.</text>
</comment>
<proteinExistence type="predicted"/>
<gene>
    <name evidence="1" type="ORF">SPARVUS_LOCUS3756611</name>
</gene>
<accession>A0ABN9BVM7</accession>
<organism evidence="1 2">
    <name type="scientific">Staurois parvus</name>
    <dbReference type="NCBI Taxonomy" id="386267"/>
    <lineage>
        <taxon>Eukaryota</taxon>
        <taxon>Metazoa</taxon>
        <taxon>Chordata</taxon>
        <taxon>Craniata</taxon>
        <taxon>Vertebrata</taxon>
        <taxon>Euteleostomi</taxon>
        <taxon>Amphibia</taxon>
        <taxon>Batrachia</taxon>
        <taxon>Anura</taxon>
        <taxon>Neobatrachia</taxon>
        <taxon>Ranoidea</taxon>
        <taxon>Ranidae</taxon>
        <taxon>Staurois</taxon>
    </lineage>
</organism>
<dbReference type="Proteomes" id="UP001162483">
    <property type="component" value="Unassembled WGS sequence"/>
</dbReference>
<evidence type="ECO:0000313" key="1">
    <source>
        <dbReference type="EMBL" id="CAI9551523.1"/>
    </source>
</evidence>
<name>A0ABN9BVM7_9NEOB</name>